<evidence type="ECO:0000256" key="2">
    <source>
        <dbReference type="ARBA" id="ARBA00022525"/>
    </source>
</evidence>
<keyword evidence="3" id="KW-0732">Signal</keyword>
<dbReference type="OMA" id="LYNANFW"/>
<dbReference type="OrthoDB" id="7855925at2759"/>
<keyword evidence="10" id="KW-1185">Reference proteome</keyword>
<dbReference type="PANTHER" id="PTHR47221:SF6">
    <property type="entry name" value="FIBRINOGEN ALPHA CHAIN"/>
    <property type="match status" value="1"/>
</dbReference>
<dbReference type="PROSITE" id="PS51406">
    <property type="entry name" value="FIBRINOGEN_C_2"/>
    <property type="match status" value="1"/>
</dbReference>
<evidence type="ECO:0000256" key="5">
    <source>
        <dbReference type="ARBA" id="ARBA00023157"/>
    </source>
</evidence>
<keyword evidence="2" id="KW-0964">Secreted</keyword>
<accession>T1G4H3</accession>
<dbReference type="InterPro" id="IPR036056">
    <property type="entry name" value="Fibrinogen-like_C"/>
</dbReference>
<dbReference type="GO" id="GO:0005615">
    <property type="term" value="C:extracellular space"/>
    <property type="evidence" value="ECO:0000318"/>
    <property type="project" value="GO_Central"/>
</dbReference>
<proteinExistence type="predicted"/>
<name>T1G4H3_HELRO</name>
<dbReference type="InParanoid" id="T1G4H3"/>
<reference evidence="10" key="1">
    <citation type="submission" date="2012-12" db="EMBL/GenBank/DDBJ databases">
        <authorList>
            <person name="Hellsten U."/>
            <person name="Grimwood J."/>
            <person name="Chapman J.A."/>
            <person name="Shapiro H."/>
            <person name="Aerts A."/>
            <person name="Otillar R.P."/>
            <person name="Terry A.Y."/>
            <person name="Boore J.L."/>
            <person name="Simakov O."/>
            <person name="Marletaz F."/>
            <person name="Cho S.-J."/>
            <person name="Edsinger-Gonzales E."/>
            <person name="Havlak P."/>
            <person name="Kuo D.-H."/>
            <person name="Larsson T."/>
            <person name="Lv J."/>
            <person name="Arendt D."/>
            <person name="Savage R."/>
            <person name="Osoegawa K."/>
            <person name="de Jong P."/>
            <person name="Lindberg D.R."/>
            <person name="Seaver E.C."/>
            <person name="Weisblat D.A."/>
            <person name="Putnam N.H."/>
            <person name="Grigoriev I.V."/>
            <person name="Rokhsar D.S."/>
        </authorList>
    </citation>
    <scope>NUCLEOTIDE SEQUENCE</scope>
</reference>
<dbReference type="SMART" id="SM00186">
    <property type="entry name" value="FBG"/>
    <property type="match status" value="1"/>
</dbReference>
<dbReference type="Gene3D" id="3.90.215.10">
    <property type="entry name" value="Gamma Fibrinogen, chain A, domain 1"/>
    <property type="match status" value="1"/>
</dbReference>
<dbReference type="Proteomes" id="UP000015101">
    <property type="component" value="Unassembled WGS sequence"/>
</dbReference>
<dbReference type="InterPro" id="IPR014716">
    <property type="entry name" value="Fibrinogen_a/b/g_C_1"/>
</dbReference>
<evidence type="ECO:0000313" key="8">
    <source>
        <dbReference type="EMBL" id="ESO01679.1"/>
    </source>
</evidence>
<dbReference type="Pfam" id="PF00147">
    <property type="entry name" value="Fibrinogen_C"/>
    <property type="match status" value="1"/>
</dbReference>
<dbReference type="AlphaFoldDB" id="T1G4H3"/>
<dbReference type="RefSeq" id="XP_009020333.1">
    <property type="nucleotide sequence ID" value="XM_009022085.1"/>
</dbReference>
<dbReference type="EMBL" id="KB096743">
    <property type="protein sequence ID" value="ESO01679.1"/>
    <property type="molecule type" value="Genomic_DNA"/>
</dbReference>
<dbReference type="CTD" id="20215971"/>
<evidence type="ECO:0000256" key="1">
    <source>
        <dbReference type="ARBA" id="ARBA00004613"/>
    </source>
</evidence>
<dbReference type="HOGENOM" id="CLU_038628_6_2_1"/>
<dbReference type="eggNOG" id="KOG2579">
    <property type="taxonomic scope" value="Eukaryota"/>
</dbReference>
<dbReference type="SUPFAM" id="SSF56496">
    <property type="entry name" value="Fibrinogen C-terminal domain-like"/>
    <property type="match status" value="1"/>
</dbReference>
<evidence type="ECO:0000313" key="10">
    <source>
        <dbReference type="Proteomes" id="UP000015101"/>
    </source>
</evidence>
<gene>
    <name evidence="9" type="primary">20215971</name>
    <name evidence="8" type="ORF">HELRODRAFT_81674</name>
</gene>
<dbReference type="EMBL" id="AMQM01004992">
    <property type="status" value="NOT_ANNOTATED_CDS"/>
    <property type="molecule type" value="Genomic_DNA"/>
</dbReference>
<evidence type="ECO:0000256" key="6">
    <source>
        <dbReference type="ARBA" id="ARBA00023180"/>
    </source>
</evidence>
<sequence length="190" mass="22079">MTILLDIPNFSYPTTVLSVNGWIVIQQRIDGSQSFNKNWQQYKDGFGLYNANFWLGLEKIYQLTSSAGYRLRFEILVKNGAWISDEYDSFKIDSEDSKYAINVSGYIGDNLDILNWKPGARKHFQNGMKFSTPDQDNTPQLKNCANQYSSGNWFNNCYMQDVNGIYGYHDLYYTAKYSSLTYCRMMIKLI</sequence>
<reference evidence="8 10" key="2">
    <citation type="journal article" date="2013" name="Nature">
        <title>Insights into bilaterian evolution from three spiralian genomes.</title>
        <authorList>
            <person name="Simakov O."/>
            <person name="Marletaz F."/>
            <person name="Cho S.J."/>
            <person name="Edsinger-Gonzales E."/>
            <person name="Havlak P."/>
            <person name="Hellsten U."/>
            <person name="Kuo D.H."/>
            <person name="Larsson T."/>
            <person name="Lv J."/>
            <person name="Arendt D."/>
            <person name="Savage R."/>
            <person name="Osoegawa K."/>
            <person name="de Jong P."/>
            <person name="Grimwood J."/>
            <person name="Chapman J.A."/>
            <person name="Shapiro H."/>
            <person name="Aerts A."/>
            <person name="Otillar R.P."/>
            <person name="Terry A.Y."/>
            <person name="Boore J.L."/>
            <person name="Grigoriev I.V."/>
            <person name="Lindberg D.R."/>
            <person name="Seaver E.C."/>
            <person name="Weisblat D.A."/>
            <person name="Putnam N.H."/>
            <person name="Rokhsar D.S."/>
        </authorList>
    </citation>
    <scope>NUCLEOTIDE SEQUENCE</scope>
</reference>
<evidence type="ECO:0000256" key="4">
    <source>
        <dbReference type="ARBA" id="ARBA00023054"/>
    </source>
</evidence>
<evidence type="ECO:0000259" key="7">
    <source>
        <dbReference type="PROSITE" id="PS51406"/>
    </source>
</evidence>
<keyword evidence="4" id="KW-0175">Coiled coil</keyword>
<feature type="domain" description="Fibrinogen C-terminal" evidence="7">
    <location>
        <begin position="1"/>
        <end position="190"/>
    </location>
</feature>
<keyword evidence="5" id="KW-1015">Disulfide bond</keyword>
<evidence type="ECO:0000313" key="9">
    <source>
        <dbReference type="EnsemblMetazoa" id="HelroP81674"/>
    </source>
</evidence>
<evidence type="ECO:0000256" key="3">
    <source>
        <dbReference type="ARBA" id="ARBA00022729"/>
    </source>
</evidence>
<organism evidence="9 10">
    <name type="scientific">Helobdella robusta</name>
    <name type="common">Californian leech</name>
    <dbReference type="NCBI Taxonomy" id="6412"/>
    <lineage>
        <taxon>Eukaryota</taxon>
        <taxon>Metazoa</taxon>
        <taxon>Spiralia</taxon>
        <taxon>Lophotrochozoa</taxon>
        <taxon>Annelida</taxon>
        <taxon>Clitellata</taxon>
        <taxon>Hirudinea</taxon>
        <taxon>Rhynchobdellida</taxon>
        <taxon>Glossiphoniidae</taxon>
        <taxon>Helobdella</taxon>
    </lineage>
</organism>
<dbReference type="InterPro" id="IPR037579">
    <property type="entry name" value="FIB_ANG-like"/>
</dbReference>
<dbReference type="PANTHER" id="PTHR47221">
    <property type="entry name" value="FIBRINOGEN ALPHA CHAIN"/>
    <property type="match status" value="1"/>
</dbReference>
<comment type="subcellular location">
    <subcellularLocation>
        <location evidence="1">Secreted</location>
    </subcellularLocation>
</comment>
<dbReference type="EnsemblMetazoa" id="HelroT81674">
    <property type="protein sequence ID" value="HelroP81674"/>
    <property type="gene ID" value="HelroG81674"/>
</dbReference>
<protein>
    <recommendedName>
        <fullName evidence="7">Fibrinogen C-terminal domain-containing protein</fullName>
    </recommendedName>
</protein>
<reference evidence="9" key="3">
    <citation type="submission" date="2015-06" db="UniProtKB">
        <authorList>
            <consortium name="EnsemblMetazoa"/>
        </authorList>
    </citation>
    <scope>IDENTIFICATION</scope>
</reference>
<keyword evidence="6" id="KW-0325">Glycoprotein</keyword>
<dbReference type="GeneID" id="20215971"/>
<dbReference type="KEGG" id="hro:HELRODRAFT_81674"/>
<dbReference type="InterPro" id="IPR002181">
    <property type="entry name" value="Fibrinogen_a/b/g_C_dom"/>
</dbReference>